<comment type="caution">
    <text evidence="1">The sequence shown here is derived from an EMBL/GenBank/DDBJ whole genome shotgun (WGS) entry which is preliminary data.</text>
</comment>
<accession>A0ABT6NF78</accession>
<gene>
    <name evidence="1" type="ORF">QE109_13045</name>
</gene>
<reference evidence="1 2" key="1">
    <citation type="submission" date="2023-04" db="EMBL/GenBank/DDBJ databases">
        <title>Fusibacter bizertensis strain WBS, isolated from littoral bottom sediments of the Arctic seas - biochemical and genomic analysis.</title>
        <authorList>
            <person name="Brioukhanov A.L."/>
        </authorList>
    </citation>
    <scope>NUCLEOTIDE SEQUENCE [LARGE SCALE GENOMIC DNA]</scope>
    <source>
        <strain evidence="1 2">WBS</strain>
    </source>
</reference>
<dbReference type="EMBL" id="JARYZI010000009">
    <property type="protein sequence ID" value="MDH8679080.1"/>
    <property type="molecule type" value="Genomic_DNA"/>
</dbReference>
<organism evidence="1 2">
    <name type="scientific">Fusibacter bizertensis</name>
    <dbReference type="NCBI Taxonomy" id="1488331"/>
    <lineage>
        <taxon>Bacteria</taxon>
        <taxon>Bacillati</taxon>
        <taxon>Bacillota</taxon>
        <taxon>Clostridia</taxon>
        <taxon>Eubacteriales</taxon>
        <taxon>Eubacteriales Family XII. Incertae Sedis</taxon>
        <taxon>Fusibacter</taxon>
    </lineage>
</organism>
<protein>
    <submittedName>
        <fullName evidence="1">Uncharacterized protein</fullName>
    </submittedName>
</protein>
<dbReference type="RefSeq" id="WP_281094976.1">
    <property type="nucleotide sequence ID" value="NZ_JARYZI010000009.1"/>
</dbReference>
<evidence type="ECO:0000313" key="2">
    <source>
        <dbReference type="Proteomes" id="UP001158045"/>
    </source>
</evidence>
<dbReference type="Proteomes" id="UP001158045">
    <property type="component" value="Unassembled WGS sequence"/>
</dbReference>
<keyword evidence="2" id="KW-1185">Reference proteome</keyword>
<proteinExistence type="predicted"/>
<sequence length="98" mass="10551">MSECICSSCKNLKSIIDENDIEGNSINEACEFGFPADGCSECELDGCDLTCTHYSSDETEQVQVVTKNCALCDTELEVVAGTAEEGAVYCVSCYLSKH</sequence>
<name>A0ABT6NF78_9FIRM</name>
<evidence type="ECO:0000313" key="1">
    <source>
        <dbReference type="EMBL" id="MDH8679080.1"/>
    </source>
</evidence>